<sequence length="236" mass="24945">MPRILLQDVSVLPASPGTDAEPPPILHPFSLELAGPRTAVIGANGSGKSTLLKLLNGLVLPDTGSVTVDGLDTAHKGAAVRRRVGFVFTDPLSQLVMPTGRDDVELSLRASVPGRAARRHTAEARLASLGLLDLADRSIYDLSGGERQLMALASVLAVEPDILVADEPSTLLDLRNTARLRGIFSSLPQQVIYTTHDLEFAADADRVIVMENGSVVFDGGPQEAIAAYRALALGVR</sequence>
<dbReference type="Proteomes" id="UP000829758">
    <property type="component" value="Chromosome"/>
</dbReference>
<dbReference type="GO" id="GO:0043190">
    <property type="term" value="C:ATP-binding cassette (ABC) transporter complex"/>
    <property type="evidence" value="ECO:0007669"/>
    <property type="project" value="TreeGrafter"/>
</dbReference>
<evidence type="ECO:0000256" key="2">
    <source>
        <dbReference type="ARBA" id="ARBA00022448"/>
    </source>
</evidence>
<dbReference type="InterPro" id="IPR050095">
    <property type="entry name" value="ECF_ABC_transporter_ATP-bd"/>
</dbReference>
<evidence type="ECO:0000313" key="6">
    <source>
        <dbReference type="EMBL" id="MCC3271520.1"/>
    </source>
</evidence>
<dbReference type="EMBL" id="CP094984">
    <property type="protein sequence ID" value="UON90711.1"/>
    <property type="molecule type" value="Genomic_DNA"/>
</dbReference>
<evidence type="ECO:0000313" key="9">
    <source>
        <dbReference type="Proteomes" id="UP001155145"/>
    </source>
</evidence>
<comment type="similarity">
    <text evidence="1">Belongs to the ABC transporter superfamily.</text>
</comment>
<dbReference type="CDD" id="cd03225">
    <property type="entry name" value="ABC_cobalt_CbiO_domain1"/>
    <property type="match status" value="1"/>
</dbReference>
<dbReference type="InterPro" id="IPR003439">
    <property type="entry name" value="ABC_transporter-like_ATP-bd"/>
</dbReference>
<proteinExistence type="inferred from homology"/>
<evidence type="ECO:0000256" key="1">
    <source>
        <dbReference type="ARBA" id="ARBA00005417"/>
    </source>
</evidence>
<feature type="domain" description="ABC transporter" evidence="5">
    <location>
        <begin position="4"/>
        <end position="234"/>
    </location>
</feature>
<dbReference type="SMART" id="SM00382">
    <property type="entry name" value="AAA"/>
    <property type="match status" value="1"/>
</dbReference>
<dbReference type="GO" id="GO:0016887">
    <property type="term" value="F:ATP hydrolysis activity"/>
    <property type="evidence" value="ECO:0007669"/>
    <property type="project" value="InterPro"/>
</dbReference>
<dbReference type="EMBL" id="JAJFZT010000001">
    <property type="protein sequence ID" value="MCC3271520.1"/>
    <property type="molecule type" value="Genomic_DNA"/>
</dbReference>
<dbReference type="RefSeq" id="WP_227901895.1">
    <property type="nucleotide sequence ID" value="NZ_CP094984.1"/>
</dbReference>
<dbReference type="PROSITE" id="PS50893">
    <property type="entry name" value="ABC_TRANSPORTER_2"/>
    <property type="match status" value="1"/>
</dbReference>
<dbReference type="AlphaFoldDB" id="A0A9X1M624"/>
<evidence type="ECO:0000256" key="3">
    <source>
        <dbReference type="ARBA" id="ARBA00022741"/>
    </source>
</evidence>
<dbReference type="Pfam" id="PF00005">
    <property type="entry name" value="ABC_tran"/>
    <property type="match status" value="1"/>
</dbReference>
<dbReference type="Gene3D" id="3.40.50.300">
    <property type="entry name" value="P-loop containing nucleotide triphosphate hydrolases"/>
    <property type="match status" value="1"/>
</dbReference>
<dbReference type="PANTHER" id="PTHR43553">
    <property type="entry name" value="HEAVY METAL TRANSPORTER"/>
    <property type="match status" value="1"/>
</dbReference>
<dbReference type="Proteomes" id="UP001155145">
    <property type="component" value="Unassembled WGS sequence"/>
</dbReference>
<keyword evidence="3" id="KW-0547">Nucleotide-binding</keyword>
<keyword evidence="2" id="KW-0813">Transport</keyword>
<dbReference type="InterPro" id="IPR017871">
    <property type="entry name" value="ABC_transporter-like_CS"/>
</dbReference>
<dbReference type="GO" id="GO:0042626">
    <property type="term" value="F:ATPase-coupled transmembrane transporter activity"/>
    <property type="evidence" value="ECO:0007669"/>
    <property type="project" value="TreeGrafter"/>
</dbReference>
<dbReference type="InterPro" id="IPR015856">
    <property type="entry name" value="ABC_transpr_CbiO/EcfA_su"/>
</dbReference>
<evidence type="ECO:0000313" key="7">
    <source>
        <dbReference type="EMBL" id="UON90711.1"/>
    </source>
</evidence>
<evidence type="ECO:0000313" key="8">
    <source>
        <dbReference type="Proteomes" id="UP000829758"/>
    </source>
</evidence>
<dbReference type="PROSITE" id="PS00211">
    <property type="entry name" value="ABC_TRANSPORTER_1"/>
    <property type="match status" value="1"/>
</dbReference>
<name>A0A9X1M624_9MICC</name>
<reference evidence="6" key="1">
    <citation type="submission" date="2021-10" db="EMBL/GenBank/DDBJ databases">
        <title>Novel species in genus Arthrobacter.</title>
        <authorList>
            <person name="Liu Y."/>
        </authorList>
    </citation>
    <scope>NUCLEOTIDE SEQUENCE</scope>
    <source>
        <strain evidence="6">Zg-Y462</strain>
        <strain evidence="8">zg-Y462</strain>
    </source>
</reference>
<dbReference type="SUPFAM" id="SSF52540">
    <property type="entry name" value="P-loop containing nucleoside triphosphate hydrolases"/>
    <property type="match status" value="1"/>
</dbReference>
<protein>
    <submittedName>
        <fullName evidence="6">Energy-coupling factor ABC transporter ATP-binding protein</fullName>
    </submittedName>
</protein>
<gene>
    <name evidence="6" type="ORF">LJ755_02080</name>
    <name evidence="7" type="ORF">MUK71_08605</name>
</gene>
<keyword evidence="4 6" id="KW-0067">ATP-binding</keyword>
<dbReference type="PANTHER" id="PTHR43553:SF24">
    <property type="entry name" value="ENERGY-COUPLING FACTOR TRANSPORTER ATP-BINDING PROTEIN ECFA1"/>
    <property type="match status" value="1"/>
</dbReference>
<dbReference type="GO" id="GO:0005524">
    <property type="term" value="F:ATP binding"/>
    <property type="evidence" value="ECO:0007669"/>
    <property type="project" value="UniProtKB-KW"/>
</dbReference>
<evidence type="ECO:0000256" key="4">
    <source>
        <dbReference type="ARBA" id="ARBA00022840"/>
    </source>
</evidence>
<organism evidence="6 9">
    <name type="scientific">Arthrobacter zhangbolii</name>
    <dbReference type="NCBI Taxonomy" id="2886936"/>
    <lineage>
        <taxon>Bacteria</taxon>
        <taxon>Bacillati</taxon>
        <taxon>Actinomycetota</taxon>
        <taxon>Actinomycetes</taxon>
        <taxon>Micrococcales</taxon>
        <taxon>Micrococcaceae</taxon>
        <taxon>Arthrobacter</taxon>
    </lineage>
</organism>
<keyword evidence="8" id="KW-1185">Reference proteome</keyword>
<evidence type="ECO:0000259" key="5">
    <source>
        <dbReference type="PROSITE" id="PS50893"/>
    </source>
</evidence>
<accession>A0A9X1M624</accession>
<dbReference type="InterPro" id="IPR027417">
    <property type="entry name" value="P-loop_NTPase"/>
</dbReference>
<dbReference type="InterPro" id="IPR003593">
    <property type="entry name" value="AAA+_ATPase"/>
</dbReference>